<sequence length="318" mass="35305">MESAAFVRSAFEQLGLQLFERGWLSSNNVLFRASRSTPATIVDTGYGSHEAQTQALVQEALGDVALERIVNTHLHSDHVGGNAGLQTRWGCETLVPEPSFDLARRWDETRLSYEHTGQTCPRFKVDSPLEAGGVLRLGDYRWKVATAPGHDPDAVLLYQPDSGVALTGDALWERRLAIVFPALEDDRAFDDALSALDLVERLAPRVVIPGHGRAFTDVAGAVQRSRQRLHQFIRQPERHLDYAERALLMFHMLEHRRRTVSELLTWLASTPVFVRIVARRGLGAGEAEINARRVVDSLLAGGQLQRHGEWVTLPGSPG</sequence>
<dbReference type="RefSeq" id="WP_014430584.1">
    <property type="nucleotide sequence ID" value="NC_017075.1"/>
</dbReference>
<dbReference type="InterPro" id="IPR050855">
    <property type="entry name" value="NDM-1-like"/>
</dbReference>
<dbReference type="Pfam" id="PF00753">
    <property type="entry name" value="Lactamase_B"/>
    <property type="match status" value="1"/>
</dbReference>
<dbReference type="PANTHER" id="PTHR42951:SF17">
    <property type="entry name" value="METALLO-BETA-LACTAMASE DOMAIN-CONTAINING PROTEIN"/>
    <property type="match status" value="1"/>
</dbReference>
<dbReference type="HOGENOM" id="CLU_056720_0_0_4"/>
<dbReference type="SUPFAM" id="SSF56281">
    <property type="entry name" value="Metallo-hydrolase/oxidoreductase"/>
    <property type="match status" value="1"/>
</dbReference>
<evidence type="ECO:0000313" key="3">
    <source>
        <dbReference type="Proteomes" id="UP000007883"/>
    </source>
</evidence>
<reference evidence="2 3" key="1">
    <citation type="journal article" date="2012" name="J. Bacteriol.">
        <title>Complete genome sequence of phototrophic betaproteobacterium Rubrivivax gelatinosus IL144.</title>
        <authorList>
            <person name="Nagashima S."/>
            <person name="Kamimura A."/>
            <person name="Shimizu T."/>
            <person name="Nakamura-isaki S."/>
            <person name="Aono E."/>
            <person name="Sakamoto K."/>
            <person name="Ichikawa N."/>
            <person name="Nakazawa H."/>
            <person name="Sekine M."/>
            <person name="Yamazaki S."/>
            <person name="Fujita N."/>
            <person name="Shimada K."/>
            <person name="Hanada S."/>
            <person name="Nagashima K.V.P."/>
        </authorList>
    </citation>
    <scope>NUCLEOTIDE SEQUENCE [LARGE SCALE GENOMIC DNA]</scope>
    <source>
        <strain evidence="3">NBRC 100245 / IL144</strain>
    </source>
</reference>
<keyword evidence="2" id="KW-0378">Hydrolase</keyword>
<organism evidence="2 3">
    <name type="scientific">Rubrivivax gelatinosus (strain NBRC 100245 / IL144)</name>
    <dbReference type="NCBI Taxonomy" id="983917"/>
    <lineage>
        <taxon>Bacteria</taxon>
        <taxon>Pseudomonadati</taxon>
        <taxon>Pseudomonadota</taxon>
        <taxon>Betaproteobacteria</taxon>
        <taxon>Burkholderiales</taxon>
        <taxon>Sphaerotilaceae</taxon>
        <taxon>Rubrivivax</taxon>
    </lineage>
</organism>
<gene>
    <name evidence="2" type="ordered locus">RGE_44000</name>
</gene>
<keyword evidence="3" id="KW-1185">Reference proteome</keyword>
<protein>
    <submittedName>
        <fullName evidence="2">Putative hydrolase</fullName>
    </submittedName>
</protein>
<dbReference type="PANTHER" id="PTHR42951">
    <property type="entry name" value="METALLO-BETA-LACTAMASE DOMAIN-CONTAINING"/>
    <property type="match status" value="1"/>
</dbReference>
<dbReference type="CDD" id="cd06262">
    <property type="entry name" value="metallo-hydrolase-like_MBL-fold"/>
    <property type="match status" value="1"/>
</dbReference>
<dbReference type="InterPro" id="IPR001279">
    <property type="entry name" value="Metallo-B-lactamas"/>
</dbReference>
<proteinExistence type="predicted"/>
<dbReference type="EMBL" id="AP012320">
    <property type="protein sequence ID" value="BAL97736.1"/>
    <property type="molecule type" value="Genomic_DNA"/>
</dbReference>
<dbReference type="KEGG" id="rge:RGE_44000"/>
<feature type="domain" description="Metallo-beta-lactamase" evidence="1">
    <location>
        <begin position="25"/>
        <end position="211"/>
    </location>
</feature>
<dbReference type="STRING" id="983917.RGE_44000"/>
<evidence type="ECO:0000259" key="1">
    <source>
        <dbReference type="SMART" id="SM00849"/>
    </source>
</evidence>
<dbReference type="PATRIC" id="fig|983917.3.peg.4287"/>
<accession>I0HXJ9</accession>
<dbReference type="Gene3D" id="3.60.15.10">
    <property type="entry name" value="Ribonuclease Z/Hydroxyacylglutathione hydrolase-like"/>
    <property type="match status" value="1"/>
</dbReference>
<name>I0HXJ9_RUBGI</name>
<evidence type="ECO:0000313" key="2">
    <source>
        <dbReference type="EMBL" id="BAL97736.1"/>
    </source>
</evidence>
<dbReference type="AlphaFoldDB" id="I0HXJ9"/>
<dbReference type="eggNOG" id="COG0491">
    <property type="taxonomic scope" value="Bacteria"/>
</dbReference>
<dbReference type="Proteomes" id="UP000007883">
    <property type="component" value="Chromosome"/>
</dbReference>
<dbReference type="GO" id="GO:0016787">
    <property type="term" value="F:hydrolase activity"/>
    <property type="evidence" value="ECO:0007669"/>
    <property type="project" value="UniProtKB-KW"/>
</dbReference>
<dbReference type="InterPro" id="IPR036866">
    <property type="entry name" value="RibonucZ/Hydroxyglut_hydro"/>
</dbReference>
<dbReference type="SMART" id="SM00849">
    <property type="entry name" value="Lactamase_B"/>
    <property type="match status" value="1"/>
</dbReference>